<evidence type="ECO:0000313" key="1">
    <source>
        <dbReference type="EMBL" id="HIU41020.1"/>
    </source>
</evidence>
<dbReference type="AlphaFoldDB" id="A0A9D1LIN7"/>
<proteinExistence type="predicted"/>
<comment type="caution">
    <text evidence="1">The sequence shown here is derived from an EMBL/GenBank/DDBJ whole genome shotgun (WGS) entry which is preliminary data.</text>
</comment>
<reference evidence="1" key="2">
    <citation type="journal article" date="2021" name="PeerJ">
        <title>Extensive microbial diversity within the chicken gut microbiome revealed by metagenomics and culture.</title>
        <authorList>
            <person name="Gilroy R."/>
            <person name="Ravi A."/>
            <person name="Getino M."/>
            <person name="Pursley I."/>
            <person name="Horton D.L."/>
            <person name="Alikhan N.F."/>
            <person name="Baker D."/>
            <person name="Gharbi K."/>
            <person name="Hall N."/>
            <person name="Watson M."/>
            <person name="Adriaenssens E.M."/>
            <person name="Foster-Nyarko E."/>
            <person name="Jarju S."/>
            <person name="Secka A."/>
            <person name="Antonio M."/>
            <person name="Oren A."/>
            <person name="Chaudhuri R.R."/>
            <person name="La Ragione R."/>
            <person name="Hildebrand F."/>
            <person name="Pallen M.J."/>
        </authorList>
    </citation>
    <scope>NUCLEOTIDE SEQUENCE</scope>
    <source>
        <strain evidence="1">4509</strain>
    </source>
</reference>
<evidence type="ECO:0000313" key="2">
    <source>
        <dbReference type="Proteomes" id="UP000824082"/>
    </source>
</evidence>
<sequence>MVYGAIVEKGEPWYTNMGKVFAAIHNRQLEYNWLITDVELVAEKVEEDYYENHKYYCWLTGEELTEIVRSDDRQWVW</sequence>
<gene>
    <name evidence="1" type="ORF">IAD19_00515</name>
</gene>
<feature type="non-terminal residue" evidence="1">
    <location>
        <position position="77"/>
    </location>
</feature>
<reference evidence="1" key="1">
    <citation type="submission" date="2020-10" db="EMBL/GenBank/DDBJ databases">
        <authorList>
            <person name="Gilroy R."/>
        </authorList>
    </citation>
    <scope>NUCLEOTIDE SEQUENCE</scope>
    <source>
        <strain evidence="1">4509</strain>
    </source>
</reference>
<protein>
    <submittedName>
        <fullName evidence="1">Uncharacterized protein</fullName>
    </submittedName>
</protein>
<accession>A0A9D1LIN7</accession>
<name>A0A9D1LIN7_9FIRM</name>
<dbReference type="EMBL" id="DVMX01000007">
    <property type="protein sequence ID" value="HIU41020.1"/>
    <property type="molecule type" value="Genomic_DNA"/>
</dbReference>
<organism evidence="1 2">
    <name type="scientific">Candidatus Egerieicola faecale</name>
    <dbReference type="NCBI Taxonomy" id="2840774"/>
    <lineage>
        <taxon>Bacteria</taxon>
        <taxon>Bacillati</taxon>
        <taxon>Bacillota</taxon>
        <taxon>Clostridia</taxon>
        <taxon>Eubacteriales</taxon>
        <taxon>Oscillospiraceae</taxon>
        <taxon>Oscillospiraceae incertae sedis</taxon>
        <taxon>Candidatus Egerieicola</taxon>
    </lineage>
</organism>
<dbReference type="Proteomes" id="UP000824082">
    <property type="component" value="Unassembled WGS sequence"/>
</dbReference>